<dbReference type="InterPro" id="IPR011009">
    <property type="entry name" value="Kinase-like_dom_sf"/>
</dbReference>
<sequence length="183" mass="21809">MYRCKVILQGEEVEFAGKNQYEAEMEMEFYMEELLEEKTPRRKNSFVKRNISEDLYLYEREVQAYQKLADLDICPKLLSHGVVFDYRIKGDSTVYYAYYIETELYGSSLEGRYNHNNNPYLDSRKLDKRFDFSFYPNSVKEQIKRLVKKMHEAGVYHGDFHPGNLLIQDGKVKVIDFELVEFS</sequence>
<dbReference type="PROSITE" id="PS50011">
    <property type="entry name" value="PROTEIN_KINASE_DOM"/>
    <property type="match status" value="1"/>
</dbReference>
<protein>
    <submittedName>
        <fullName evidence="2">Divergent Serine/Threonine protein kinase</fullName>
    </submittedName>
</protein>
<evidence type="ECO:0000313" key="2">
    <source>
        <dbReference type="EMBL" id="SPN78887.1"/>
    </source>
</evidence>
<keyword evidence="2" id="KW-0808">Transferase</keyword>
<proteinExistence type="predicted"/>
<keyword evidence="2" id="KW-0418">Kinase</keyword>
<organism evidence="2">
    <name type="scientific">Brazilian cedratvirus IHUMI</name>
    <dbReference type="NCBI Taxonomy" id="2126980"/>
    <lineage>
        <taxon>Viruses</taxon>
        <taxon>Pithoviruses</taxon>
        <taxon>Orthocedratvirinae</taxon>
        <taxon>Alphacedratvirus</taxon>
        <taxon>Alphacedratvirus brasiliense</taxon>
    </lineage>
</organism>
<accession>A0A2R8FCZ7</accession>
<feature type="domain" description="Protein kinase" evidence="1">
    <location>
        <begin position="1"/>
        <end position="183"/>
    </location>
</feature>
<keyword evidence="2" id="KW-0723">Serine/threonine-protein kinase</keyword>
<dbReference type="GO" id="GO:0004674">
    <property type="term" value="F:protein serine/threonine kinase activity"/>
    <property type="evidence" value="ECO:0007669"/>
    <property type="project" value="UniProtKB-KW"/>
</dbReference>
<dbReference type="GO" id="GO:0005524">
    <property type="term" value="F:ATP binding"/>
    <property type="evidence" value="ECO:0007669"/>
    <property type="project" value="InterPro"/>
</dbReference>
<dbReference type="Proteomes" id="UP000273054">
    <property type="component" value="Segment"/>
</dbReference>
<evidence type="ECO:0000259" key="1">
    <source>
        <dbReference type="PROSITE" id="PS50011"/>
    </source>
</evidence>
<dbReference type="InterPro" id="IPR000719">
    <property type="entry name" value="Prot_kinase_dom"/>
</dbReference>
<evidence type="ECO:0000313" key="3">
    <source>
        <dbReference type="Proteomes" id="UP000273054"/>
    </source>
</evidence>
<name>A0A2R8FCZ7_9VIRU</name>
<keyword evidence="3" id="KW-1185">Reference proteome</keyword>
<reference evidence="2" key="1">
    <citation type="submission" date="2018-03" db="EMBL/GenBank/DDBJ databases">
        <authorList>
            <consortium name="Urmite Genomes"/>
        </authorList>
    </citation>
    <scope>NUCLEOTIDE SEQUENCE [LARGE SCALE GENOMIC DNA]</scope>
    <source>
        <strain evidence="2">IHUMI-27.7</strain>
    </source>
</reference>
<dbReference type="Pfam" id="PF01636">
    <property type="entry name" value="APH"/>
    <property type="match status" value="1"/>
</dbReference>
<dbReference type="SUPFAM" id="SSF56112">
    <property type="entry name" value="Protein kinase-like (PK-like)"/>
    <property type="match status" value="1"/>
</dbReference>
<dbReference type="InterPro" id="IPR002575">
    <property type="entry name" value="Aminoglycoside_PTrfase"/>
</dbReference>
<dbReference type="EMBL" id="LT994651">
    <property type="protein sequence ID" value="SPN78887.1"/>
    <property type="molecule type" value="Genomic_DNA"/>
</dbReference>
<gene>
    <name evidence="2" type="ORF">BRZCDTV_49</name>
</gene>
<dbReference type="Gene3D" id="1.10.510.10">
    <property type="entry name" value="Transferase(Phosphotransferase) domain 1"/>
    <property type="match status" value="1"/>
</dbReference>